<feature type="transmembrane region" description="Helical" evidence="2">
    <location>
        <begin position="202"/>
        <end position="220"/>
    </location>
</feature>
<feature type="transmembrane region" description="Helical" evidence="2">
    <location>
        <begin position="14"/>
        <end position="34"/>
    </location>
</feature>
<keyword evidence="2" id="KW-1133">Transmembrane helix</keyword>
<comment type="caution">
    <text evidence="4">The sequence shown here is derived from an EMBL/GenBank/DDBJ whole genome shotgun (WGS) entry which is preliminary data.</text>
</comment>
<proteinExistence type="predicted"/>
<protein>
    <submittedName>
        <fullName evidence="4">Transglutaminase-like putative cysteine protease</fullName>
    </submittedName>
</protein>
<dbReference type="PANTHER" id="PTHR42736">
    <property type="entry name" value="PROTEIN-GLUTAMINE GAMMA-GLUTAMYLTRANSFERASE"/>
    <property type="match status" value="1"/>
</dbReference>
<keyword evidence="2" id="KW-0472">Membrane</keyword>
<dbReference type="InterPro" id="IPR052901">
    <property type="entry name" value="Bact_TGase-like"/>
</dbReference>
<dbReference type="SMART" id="SM00460">
    <property type="entry name" value="TGc"/>
    <property type="match status" value="1"/>
</dbReference>
<dbReference type="SUPFAM" id="SSF54001">
    <property type="entry name" value="Cysteine proteinases"/>
    <property type="match status" value="1"/>
</dbReference>
<feature type="transmembrane region" description="Helical" evidence="2">
    <location>
        <begin position="139"/>
        <end position="155"/>
    </location>
</feature>
<evidence type="ECO:0000256" key="1">
    <source>
        <dbReference type="SAM" id="MobiDB-lite"/>
    </source>
</evidence>
<evidence type="ECO:0000256" key="2">
    <source>
        <dbReference type="SAM" id="Phobius"/>
    </source>
</evidence>
<dbReference type="InterPro" id="IPR025403">
    <property type="entry name" value="TgpA-like_C"/>
</dbReference>
<feature type="domain" description="Transglutaminase-like" evidence="3">
    <location>
        <begin position="477"/>
        <end position="547"/>
    </location>
</feature>
<dbReference type="InterPro" id="IPR002931">
    <property type="entry name" value="Transglutaminase-like"/>
</dbReference>
<keyword evidence="2" id="KW-0812">Transmembrane</keyword>
<feature type="transmembrane region" description="Helical" evidence="2">
    <location>
        <begin position="623"/>
        <end position="641"/>
    </location>
</feature>
<dbReference type="Proteomes" id="UP001314796">
    <property type="component" value="Unassembled WGS sequence"/>
</dbReference>
<feature type="region of interest" description="Disordered" evidence="1">
    <location>
        <begin position="562"/>
        <end position="582"/>
    </location>
</feature>
<evidence type="ECO:0000313" key="4">
    <source>
        <dbReference type="EMBL" id="MBM7614770.1"/>
    </source>
</evidence>
<sequence>MKLTDERKPIAEKLIMLILIVFTLSNIWGLLLGIELNSFSRLIITALLAVGVHLLLSYPFITIITLTFTTIPMLILSNYKILGVTKVLLWLEQFIRNVVDYFNGTEQILSRNLIMFWVLITFSLCVITWFVLMKTKQAWILPVLYIPVFIYYWYIYVDVAYQMMIMFFILYFILIGSQQYVRIEKSSLNQKIHLKAGIYPNWIKTALAYGLIIVLLAAILPKGRNVVDWYWLRDQVISRYPAITDLRDDLVYGRSYGQAEIFSFSNTGFQESLELGGPVVLSDRLIMEIQSSYPFYLRGSVKSTYKNNRWEKEPTKVFNKGLNEEIPREVENGTIVELDISYVNMASFSIFTPYQPTRVYSERDGRFKYNKNYELTKISGIYKNEKYTVQAIIPNQIKHTDYNVQVNYSDGGDLVSYLQLPEELSPKITQLADEVTEGKYTPYEKAEAIRDYLRSNYSYTLEPSATPAGKEFVEYFLFEEKQGYCTYFATTMAVMLRTQGIPSRYIEGFRMPDERKNGLYEVRLDNAHAWVEAYLEPMGWITFEPTPAFAGPAVVSGSIETGGAQEEEQVRSPSSDAPTEGAMTGAEDMMEGMEGFGGTNYKASEVDPLAQFVDKMLALAPKITYILLLIGILLRATYIHFRNKSYYSKLMKDRSKSSIPSIYKNILDVLEAMGKPIKMGETPYEYTERIISKVYGNEHNLREITNIYIRMQYSREEGQKEEVEQMLNCLWFLERKLRVYWGFWKFSFKKYIKGEIIRPYNI</sequence>
<dbReference type="InterPro" id="IPR038765">
    <property type="entry name" value="Papain-like_cys_pep_sf"/>
</dbReference>
<gene>
    <name evidence="4" type="ORF">JOC73_001284</name>
</gene>
<organism evidence="4 5">
    <name type="scientific">Alkaliphilus hydrothermalis</name>
    <dbReference type="NCBI Taxonomy" id="1482730"/>
    <lineage>
        <taxon>Bacteria</taxon>
        <taxon>Bacillati</taxon>
        <taxon>Bacillota</taxon>
        <taxon>Clostridia</taxon>
        <taxon>Peptostreptococcales</taxon>
        <taxon>Natronincolaceae</taxon>
        <taxon>Alkaliphilus</taxon>
    </lineage>
</organism>
<feature type="transmembrane region" description="Helical" evidence="2">
    <location>
        <begin position="114"/>
        <end position="132"/>
    </location>
</feature>
<dbReference type="RefSeq" id="WP_204401299.1">
    <property type="nucleotide sequence ID" value="NZ_JAFBEE010000006.1"/>
</dbReference>
<feature type="transmembrane region" description="Helical" evidence="2">
    <location>
        <begin position="46"/>
        <end position="75"/>
    </location>
</feature>
<dbReference type="Pfam" id="PF01841">
    <property type="entry name" value="Transglut_core"/>
    <property type="match status" value="1"/>
</dbReference>
<accession>A0ABS2NPB5</accession>
<keyword evidence="5" id="KW-1185">Reference proteome</keyword>
<dbReference type="Pfam" id="PF13559">
    <property type="entry name" value="DUF4129"/>
    <property type="match status" value="1"/>
</dbReference>
<evidence type="ECO:0000313" key="5">
    <source>
        <dbReference type="Proteomes" id="UP001314796"/>
    </source>
</evidence>
<dbReference type="PANTHER" id="PTHR42736:SF1">
    <property type="entry name" value="PROTEIN-GLUTAMINE GAMMA-GLUTAMYLTRANSFERASE"/>
    <property type="match status" value="1"/>
</dbReference>
<feature type="transmembrane region" description="Helical" evidence="2">
    <location>
        <begin position="161"/>
        <end position="181"/>
    </location>
</feature>
<reference evidence="4 5" key="1">
    <citation type="submission" date="2021-01" db="EMBL/GenBank/DDBJ databases">
        <title>Genomic Encyclopedia of Type Strains, Phase IV (KMG-IV): sequencing the most valuable type-strain genomes for metagenomic binning, comparative biology and taxonomic classification.</title>
        <authorList>
            <person name="Goeker M."/>
        </authorList>
    </citation>
    <scope>NUCLEOTIDE SEQUENCE [LARGE SCALE GENOMIC DNA]</scope>
    <source>
        <strain evidence="4 5">DSM 25890</strain>
    </source>
</reference>
<evidence type="ECO:0000259" key="3">
    <source>
        <dbReference type="SMART" id="SM00460"/>
    </source>
</evidence>
<name>A0ABS2NPB5_9FIRM</name>
<dbReference type="Gene3D" id="3.10.620.30">
    <property type="match status" value="1"/>
</dbReference>
<dbReference type="EMBL" id="JAFBEE010000006">
    <property type="protein sequence ID" value="MBM7614770.1"/>
    <property type="molecule type" value="Genomic_DNA"/>
</dbReference>